<dbReference type="GO" id="GO:0046872">
    <property type="term" value="F:metal ion binding"/>
    <property type="evidence" value="ECO:0007669"/>
    <property type="project" value="UniProtKB-KW"/>
</dbReference>
<accession>A0A284S3P4</accession>
<keyword evidence="1" id="KW-0479">Metal-binding</keyword>
<dbReference type="EMBL" id="FUEG01000029">
    <property type="protein sequence ID" value="SJL15597.1"/>
    <property type="molecule type" value="Genomic_DNA"/>
</dbReference>
<gene>
    <name evidence="4" type="ORF">ARMOST_19099</name>
</gene>
<keyword evidence="5" id="KW-1185">Reference proteome</keyword>
<dbReference type="PROSITE" id="PS51471">
    <property type="entry name" value="FE2OG_OXY"/>
    <property type="match status" value="1"/>
</dbReference>
<name>A0A284S3P4_ARMOS</name>
<evidence type="ECO:0000256" key="1">
    <source>
        <dbReference type="RuleBase" id="RU003682"/>
    </source>
</evidence>
<evidence type="ECO:0000313" key="4">
    <source>
        <dbReference type="EMBL" id="SJL15597.1"/>
    </source>
</evidence>
<dbReference type="InterPro" id="IPR044862">
    <property type="entry name" value="Pro_4_hyd_alph_FE2OG_OXY"/>
</dbReference>
<dbReference type="AlphaFoldDB" id="A0A284S3P4"/>
<dbReference type="STRING" id="47428.A0A284S3P4"/>
<organism evidence="4 5">
    <name type="scientific">Armillaria ostoyae</name>
    <name type="common">Armillaria root rot fungus</name>
    <dbReference type="NCBI Taxonomy" id="47428"/>
    <lineage>
        <taxon>Eukaryota</taxon>
        <taxon>Fungi</taxon>
        <taxon>Dikarya</taxon>
        <taxon>Basidiomycota</taxon>
        <taxon>Agaricomycotina</taxon>
        <taxon>Agaricomycetes</taxon>
        <taxon>Agaricomycetidae</taxon>
        <taxon>Agaricales</taxon>
        <taxon>Marasmiineae</taxon>
        <taxon>Physalacriaceae</taxon>
        <taxon>Armillaria</taxon>
    </lineage>
</organism>
<protein>
    <recommendedName>
        <fullName evidence="3">Fe2OG dioxygenase domain-containing protein</fullName>
    </recommendedName>
</protein>
<dbReference type="Gene3D" id="2.60.120.620">
    <property type="entry name" value="q2cbj1_9rhob like domain"/>
    <property type="match status" value="1"/>
</dbReference>
<keyword evidence="1" id="KW-0408">Iron</keyword>
<evidence type="ECO:0000259" key="3">
    <source>
        <dbReference type="PROSITE" id="PS51471"/>
    </source>
</evidence>
<dbReference type="OrthoDB" id="27483at2759"/>
<dbReference type="PANTHER" id="PTHR33099">
    <property type="entry name" value="FE2OG DIOXYGENASE DOMAIN-CONTAINING PROTEIN"/>
    <property type="match status" value="1"/>
</dbReference>
<dbReference type="GO" id="GO:0016491">
    <property type="term" value="F:oxidoreductase activity"/>
    <property type="evidence" value="ECO:0007669"/>
    <property type="project" value="UniProtKB-KW"/>
</dbReference>
<dbReference type="InterPro" id="IPR005123">
    <property type="entry name" value="Oxoglu/Fe-dep_dioxygenase_dom"/>
</dbReference>
<evidence type="ECO:0000256" key="2">
    <source>
        <dbReference type="SAM" id="MobiDB-lite"/>
    </source>
</evidence>
<dbReference type="PANTHER" id="PTHR33099:SF11">
    <property type="entry name" value="FE2OG DIOXYGENASE DOMAIN-CONTAINING PROTEIN"/>
    <property type="match status" value="1"/>
</dbReference>
<proteinExistence type="inferred from homology"/>
<keyword evidence="1" id="KW-0560">Oxidoreductase</keyword>
<feature type="domain" description="Fe2OG dioxygenase" evidence="3">
    <location>
        <begin position="140"/>
        <end position="259"/>
    </location>
</feature>
<dbReference type="Pfam" id="PF13640">
    <property type="entry name" value="2OG-FeII_Oxy_3"/>
    <property type="match status" value="1"/>
</dbReference>
<reference evidence="5" key="1">
    <citation type="journal article" date="2017" name="Nat. Ecol. Evol.">
        <title>Genome expansion and lineage-specific genetic innovations in the forest pathogenic fungi Armillaria.</title>
        <authorList>
            <person name="Sipos G."/>
            <person name="Prasanna A.N."/>
            <person name="Walter M.C."/>
            <person name="O'Connor E."/>
            <person name="Balint B."/>
            <person name="Krizsan K."/>
            <person name="Kiss B."/>
            <person name="Hess J."/>
            <person name="Varga T."/>
            <person name="Slot J."/>
            <person name="Riley R."/>
            <person name="Boka B."/>
            <person name="Rigling D."/>
            <person name="Barry K."/>
            <person name="Lee J."/>
            <person name="Mihaltcheva S."/>
            <person name="LaButti K."/>
            <person name="Lipzen A."/>
            <person name="Waldron R."/>
            <person name="Moloney N.M."/>
            <person name="Sperisen C."/>
            <person name="Kredics L."/>
            <person name="Vagvoelgyi C."/>
            <person name="Patrignani A."/>
            <person name="Fitzpatrick D."/>
            <person name="Nagy I."/>
            <person name="Doyle S."/>
            <person name="Anderson J.B."/>
            <person name="Grigoriev I.V."/>
            <person name="Gueldener U."/>
            <person name="Muensterkoetter M."/>
            <person name="Nagy L.G."/>
        </authorList>
    </citation>
    <scope>NUCLEOTIDE SEQUENCE [LARGE SCALE GENOMIC DNA]</scope>
    <source>
        <strain evidence="5">C18/9</strain>
    </source>
</reference>
<sequence>MSTSQEPEHPIVTYLGLREHLHELTIQHKGLHVKRDTPVTQALDNIVSYPFVSFNLPPYLSEYSFMDPNETSFGTLDSPNIDAIRSQSLPSSFGRGDQTVTDPTYRNGREVRGEDLKWSHRRLALELKNVLEKTLFVGKQVEIRLYKLSLYDKGGYFDWHRDSTHGDNHHATVLVALNTSWEGGSLLLRHNGQEMTVDMHPKVTSITHPETPESKSQISESEPETQTSLRAAAFYTDVEHKVEPVTEGVRLILQYDVFVSHEEADLHEFDDYSNLDKVSGKSRLHHSYEKIYDHELQAPSGSSNEDSLSSLVDAIQEIIASGTEEVGIPLRHLYRQASIRKEYLKGADAIIYAKLSQVFDVSLVPVVLEEISMDGEWTGEEMAVYKALEHGAVRGHTRKKARSSTEFHLNLVSDVMEISSEEYIEHTGNEAQEAECRYFGGGMFLREKGSEA</sequence>
<feature type="region of interest" description="Disordered" evidence="2">
    <location>
        <begin position="204"/>
        <end position="226"/>
    </location>
</feature>
<comment type="similarity">
    <text evidence="1">Belongs to the iron/ascorbate-dependent oxidoreductase family.</text>
</comment>
<dbReference type="Proteomes" id="UP000219338">
    <property type="component" value="Unassembled WGS sequence"/>
</dbReference>
<evidence type="ECO:0000313" key="5">
    <source>
        <dbReference type="Proteomes" id="UP000219338"/>
    </source>
</evidence>